<sequence length="123" mass="13971">MNKTILIIDDDLLVLKTIQNLLRREQFDLQIAKSAQEAQLKIEEKVPNLIICDVRMPQEDGISFLKKLRTNTEHELSKIPVIFVTGYASEDVPIDAIKLGAKDYILKPFDLDELLASIKAHIS</sequence>
<dbReference type="PANTHER" id="PTHR48111">
    <property type="entry name" value="REGULATOR OF RPOS"/>
    <property type="match status" value="1"/>
</dbReference>
<keyword evidence="1" id="KW-0238">DNA-binding</keyword>
<evidence type="ECO:0000313" key="5">
    <source>
        <dbReference type="Proteomes" id="UP000178187"/>
    </source>
</evidence>
<evidence type="ECO:0000256" key="1">
    <source>
        <dbReference type="ARBA" id="ARBA00023125"/>
    </source>
</evidence>
<dbReference type="PROSITE" id="PS50110">
    <property type="entry name" value="RESPONSE_REGULATORY"/>
    <property type="match status" value="1"/>
</dbReference>
<dbReference type="CDD" id="cd00156">
    <property type="entry name" value="REC"/>
    <property type="match status" value="1"/>
</dbReference>
<protein>
    <recommendedName>
        <fullName evidence="3">Response regulatory domain-containing protein</fullName>
    </recommendedName>
</protein>
<dbReference type="GO" id="GO:0005829">
    <property type="term" value="C:cytosol"/>
    <property type="evidence" value="ECO:0007669"/>
    <property type="project" value="TreeGrafter"/>
</dbReference>
<evidence type="ECO:0000313" key="4">
    <source>
        <dbReference type="EMBL" id="OGW98875.1"/>
    </source>
</evidence>
<dbReference type="SUPFAM" id="SSF52172">
    <property type="entry name" value="CheY-like"/>
    <property type="match status" value="1"/>
</dbReference>
<dbReference type="EMBL" id="MHFR01000022">
    <property type="protein sequence ID" value="OGW98875.1"/>
    <property type="molecule type" value="Genomic_DNA"/>
</dbReference>
<dbReference type="GO" id="GO:0000976">
    <property type="term" value="F:transcription cis-regulatory region binding"/>
    <property type="evidence" value="ECO:0007669"/>
    <property type="project" value="TreeGrafter"/>
</dbReference>
<proteinExistence type="predicted"/>
<dbReference type="PANTHER" id="PTHR48111:SF9">
    <property type="entry name" value="TWO-COMPONENT RESPONSE REGULATOR RECEIVER PROTEIN"/>
    <property type="match status" value="1"/>
</dbReference>
<reference evidence="4 5" key="1">
    <citation type="journal article" date="2016" name="Nat. Commun.">
        <title>Thousands of microbial genomes shed light on interconnected biogeochemical processes in an aquifer system.</title>
        <authorList>
            <person name="Anantharaman K."/>
            <person name="Brown C.T."/>
            <person name="Hug L.A."/>
            <person name="Sharon I."/>
            <person name="Castelle C.J."/>
            <person name="Probst A.J."/>
            <person name="Thomas B.C."/>
            <person name="Singh A."/>
            <person name="Wilkins M.J."/>
            <person name="Karaoz U."/>
            <person name="Brodie E.L."/>
            <person name="Williams K.H."/>
            <person name="Hubbard S.S."/>
            <person name="Banfield J.F."/>
        </authorList>
    </citation>
    <scope>NUCLEOTIDE SEQUENCE [LARGE SCALE GENOMIC DNA]</scope>
</reference>
<dbReference type="InterPro" id="IPR001789">
    <property type="entry name" value="Sig_transdc_resp-reg_receiver"/>
</dbReference>
<dbReference type="Gene3D" id="3.40.50.2300">
    <property type="match status" value="1"/>
</dbReference>
<feature type="modified residue" description="4-aspartylphosphate" evidence="2">
    <location>
        <position position="53"/>
    </location>
</feature>
<comment type="caution">
    <text evidence="4">The sequence shown here is derived from an EMBL/GenBank/DDBJ whole genome shotgun (WGS) entry which is preliminary data.</text>
</comment>
<dbReference type="InterPro" id="IPR011006">
    <property type="entry name" value="CheY-like_superfamily"/>
</dbReference>
<dbReference type="GO" id="GO:0000156">
    <property type="term" value="F:phosphorelay response regulator activity"/>
    <property type="evidence" value="ECO:0007669"/>
    <property type="project" value="TreeGrafter"/>
</dbReference>
<feature type="domain" description="Response regulatory" evidence="3">
    <location>
        <begin position="4"/>
        <end position="122"/>
    </location>
</feature>
<dbReference type="AlphaFoldDB" id="A0A1G1L152"/>
<gene>
    <name evidence="4" type="ORF">A3G33_02320</name>
</gene>
<accession>A0A1G1L152</accession>
<dbReference type="InterPro" id="IPR039420">
    <property type="entry name" value="WalR-like"/>
</dbReference>
<name>A0A1G1L152_9BACT</name>
<dbReference type="SMART" id="SM00448">
    <property type="entry name" value="REC"/>
    <property type="match status" value="1"/>
</dbReference>
<dbReference type="GO" id="GO:0032993">
    <property type="term" value="C:protein-DNA complex"/>
    <property type="evidence" value="ECO:0007669"/>
    <property type="project" value="TreeGrafter"/>
</dbReference>
<organism evidence="4 5">
    <name type="scientific">Candidatus Danuiimicrobium aquiferis</name>
    <dbReference type="NCBI Taxonomy" id="1801832"/>
    <lineage>
        <taxon>Bacteria</taxon>
        <taxon>Pseudomonadati</taxon>
        <taxon>Candidatus Omnitrophota</taxon>
        <taxon>Candidatus Danuiimicrobium</taxon>
    </lineage>
</organism>
<evidence type="ECO:0000256" key="2">
    <source>
        <dbReference type="PROSITE-ProRule" id="PRU00169"/>
    </source>
</evidence>
<dbReference type="GO" id="GO:0006355">
    <property type="term" value="P:regulation of DNA-templated transcription"/>
    <property type="evidence" value="ECO:0007669"/>
    <property type="project" value="TreeGrafter"/>
</dbReference>
<evidence type="ECO:0000259" key="3">
    <source>
        <dbReference type="PROSITE" id="PS50110"/>
    </source>
</evidence>
<dbReference type="Pfam" id="PF00072">
    <property type="entry name" value="Response_reg"/>
    <property type="match status" value="1"/>
</dbReference>
<keyword evidence="2" id="KW-0597">Phosphoprotein</keyword>
<dbReference type="Proteomes" id="UP000178187">
    <property type="component" value="Unassembled WGS sequence"/>
</dbReference>